<dbReference type="PROSITE" id="PS51635">
    <property type="entry name" value="PNPLA"/>
    <property type="match status" value="1"/>
</dbReference>
<dbReference type="Gene3D" id="3.40.1090.10">
    <property type="entry name" value="Cytosolic phospholipase A2 catalytic domain"/>
    <property type="match status" value="1"/>
</dbReference>
<dbReference type="Pfam" id="PF01734">
    <property type="entry name" value="Patatin"/>
    <property type="match status" value="1"/>
</dbReference>
<reference evidence="4" key="1">
    <citation type="journal article" date="2022" name="Arch. Microbiol.">
        <title>Microbulbifer okhotskensis sp. nov., isolated from a deep bottom sediment of the Okhotsk Sea.</title>
        <authorList>
            <person name="Romanenko L."/>
            <person name="Kurilenko V."/>
            <person name="Otstavnykh N."/>
            <person name="Velansky P."/>
            <person name="Isaeva M."/>
            <person name="Mikhailov V."/>
        </authorList>
    </citation>
    <scope>NUCLEOTIDE SEQUENCE</scope>
    <source>
        <strain evidence="4">OS29</strain>
    </source>
</reference>
<dbReference type="SUPFAM" id="SSF52151">
    <property type="entry name" value="FabD/lysophospholipase-like"/>
    <property type="match status" value="1"/>
</dbReference>
<name>A0A9X2ETF7_9GAMM</name>
<gene>
    <name evidence="4" type="ORF">MO867_13870</name>
</gene>
<dbReference type="InterPro" id="IPR002641">
    <property type="entry name" value="PNPLA_dom"/>
</dbReference>
<evidence type="ECO:0000256" key="2">
    <source>
        <dbReference type="PROSITE-ProRule" id="PRU01161"/>
    </source>
</evidence>
<dbReference type="InterPro" id="IPR016035">
    <property type="entry name" value="Acyl_Trfase/lysoPLipase"/>
</dbReference>
<dbReference type="EMBL" id="JALBWM010000062">
    <property type="protein sequence ID" value="MCO1335421.1"/>
    <property type="molecule type" value="Genomic_DNA"/>
</dbReference>
<keyword evidence="1 2" id="KW-0443">Lipid metabolism</keyword>
<keyword evidence="2" id="KW-0442">Lipid degradation</keyword>
<dbReference type="AlphaFoldDB" id="A0A9X2ETF7"/>
<accession>A0A9X2ETF7</accession>
<keyword evidence="5" id="KW-1185">Reference proteome</keyword>
<keyword evidence="2" id="KW-0378">Hydrolase</keyword>
<comment type="caution">
    <text evidence="4">The sequence shown here is derived from an EMBL/GenBank/DDBJ whole genome shotgun (WGS) entry which is preliminary data.</text>
</comment>
<dbReference type="RefSeq" id="WP_252469808.1">
    <property type="nucleotide sequence ID" value="NZ_JALBWM010000062.1"/>
</dbReference>
<feature type="active site" description="Nucleophile" evidence="2">
    <location>
        <position position="39"/>
    </location>
</feature>
<evidence type="ECO:0000259" key="3">
    <source>
        <dbReference type="PROSITE" id="PS51635"/>
    </source>
</evidence>
<dbReference type="GO" id="GO:0016042">
    <property type="term" value="P:lipid catabolic process"/>
    <property type="evidence" value="ECO:0007669"/>
    <property type="project" value="UniProtKB-UniRule"/>
</dbReference>
<evidence type="ECO:0000313" key="5">
    <source>
        <dbReference type="Proteomes" id="UP001139028"/>
    </source>
</evidence>
<protein>
    <submittedName>
        <fullName evidence="4">Patatin-like phospholipase family protein</fullName>
    </submittedName>
</protein>
<feature type="short sequence motif" description="DGA/G" evidence="2">
    <location>
        <begin position="196"/>
        <end position="198"/>
    </location>
</feature>
<organism evidence="4 5">
    <name type="scientific">Microbulbifer okhotskensis</name>
    <dbReference type="NCBI Taxonomy" id="2926617"/>
    <lineage>
        <taxon>Bacteria</taxon>
        <taxon>Pseudomonadati</taxon>
        <taxon>Pseudomonadota</taxon>
        <taxon>Gammaproteobacteria</taxon>
        <taxon>Cellvibrionales</taxon>
        <taxon>Microbulbiferaceae</taxon>
        <taxon>Microbulbifer</taxon>
    </lineage>
</organism>
<dbReference type="GO" id="GO:0016787">
    <property type="term" value="F:hydrolase activity"/>
    <property type="evidence" value="ECO:0007669"/>
    <property type="project" value="UniProtKB-UniRule"/>
</dbReference>
<feature type="active site" description="Proton acceptor" evidence="2">
    <location>
        <position position="196"/>
    </location>
</feature>
<dbReference type="Proteomes" id="UP001139028">
    <property type="component" value="Unassembled WGS sequence"/>
</dbReference>
<proteinExistence type="predicted"/>
<comment type="caution">
    <text evidence="2">Lacks conserved residue(s) required for the propagation of feature annotation.</text>
</comment>
<feature type="domain" description="PNPLA" evidence="3">
    <location>
        <begin position="5"/>
        <end position="209"/>
    </location>
</feature>
<sequence length="290" mass="31695">MFDQVVFAGGGVRCTWQIGFWESVAKDIDLAPRVVSAVSAGALVASLILMGRSLDGVDYFVSAFKSNKKNMHWGNLLSKNPVFPHYTIYRQALTELFEGGFDQLCEVADLRVGVSTSPKWLPGPIALAVGAAIDFSDTYIYPNLHPNTALRLGYRQSFYKVRDCSDVAQLQKLVITSSCTPPLTPRLKQGGAEVLDGGVVDSVPVGGLDAGEGRVLILLTRRFPQLPDCFTVQKFNQSWTYVQPSGHVPLNVWDFANPEAVKDTFRMGTADGHAFLAFLSSEGQLMSSRL</sequence>
<evidence type="ECO:0000256" key="1">
    <source>
        <dbReference type="ARBA" id="ARBA00023098"/>
    </source>
</evidence>
<evidence type="ECO:0000313" key="4">
    <source>
        <dbReference type="EMBL" id="MCO1335421.1"/>
    </source>
</evidence>